<accession>W6AJU9</accession>
<dbReference type="KEGG" id="smia:P344_01105"/>
<evidence type="ECO:0000313" key="1">
    <source>
        <dbReference type="EMBL" id="AHI57588.1"/>
    </source>
</evidence>
<keyword evidence="2" id="KW-1185">Reference proteome</keyword>
<dbReference type="GO" id="GO:0016491">
    <property type="term" value="F:oxidoreductase activity"/>
    <property type="evidence" value="ECO:0007669"/>
    <property type="project" value="InterPro"/>
</dbReference>
<evidence type="ECO:0000313" key="2">
    <source>
        <dbReference type="Proteomes" id="UP000019260"/>
    </source>
</evidence>
<protein>
    <submittedName>
        <fullName evidence="1">Uncharacterized protein</fullName>
    </submittedName>
</protein>
<gene>
    <name evidence="1" type="ORF">P344_01105</name>
</gene>
<dbReference type="EMBL" id="CP006720">
    <property type="protein sequence ID" value="AHI57588.1"/>
    <property type="molecule type" value="Genomic_DNA"/>
</dbReference>
<dbReference type="PATRIC" id="fig|838561.3.peg.207"/>
<dbReference type="RefSeq" id="WP_025317002.1">
    <property type="nucleotide sequence ID" value="NZ_CP002082.1"/>
</dbReference>
<dbReference type="HOGENOM" id="CLU_2289897_0_0_14"/>
<dbReference type="Proteomes" id="UP000019260">
    <property type="component" value="Chromosome"/>
</dbReference>
<dbReference type="STRING" id="838561.P344_01105"/>
<dbReference type="InterPro" id="IPR000415">
    <property type="entry name" value="Nitroreductase-like"/>
</dbReference>
<dbReference type="eggNOG" id="COG0778">
    <property type="taxonomic scope" value="Bacteria"/>
</dbReference>
<name>W6AJU9_9MOLU</name>
<organism evidence="1 2">
    <name type="scientific">Spiroplasma mirum ATCC 29335</name>
    <dbReference type="NCBI Taxonomy" id="838561"/>
    <lineage>
        <taxon>Bacteria</taxon>
        <taxon>Bacillati</taxon>
        <taxon>Mycoplasmatota</taxon>
        <taxon>Mollicutes</taxon>
        <taxon>Entomoplasmatales</taxon>
        <taxon>Spiroplasmataceae</taxon>
        <taxon>Spiroplasma</taxon>
    </lineage>
</organism>
<proteinExistence type="predicted"/>
<sequence length="101" mass="11256">MIIEAGILAPTSNGLEPVKIVFLKDKTLKAKAAEQYFMGPNINWMKEASIAALILFAHGDYLASREFLTSRLGIIFQGDALKQRVEGMSKYVKGQKKYGYL</sequence>
<dbReference type="SUPFAM" id="SSF55469">
    <property type="entry name" value="FMN-dependent nitroreductase-like"/>
    <property type="match status" value="1"/>
</dbReference>
<dbReference type="AlphaFoldDB" id="W6AJU9"/>
<reference evidence="1 2" key="1">
    <citation type="submission" date="2013-09" db="EMBL/GenBank/DDBJ databases">
        <title>Complete genome sequence of Spiroplasma mirum suckling mouse cataract agent.</title>
        <authorList>
            <person name="Landry C.A."/>
            <person name="Bastian F.O."/>
            <person name="Thune R.L."/>
        </authorList>
    </citation>
    <scope>NUCLEOTIDE SEQUENCE [LARGE SCALE GENOMIC DNA]</scope>
    <source>
        <strain evidence="1 2">SMCA</strain>
    </source>
</reference>
<dbReference type="Gene3D" id="3.40.109.10">
    <property type="entry name" value="NADH Oxidase"/>
    <property type="match status" value="1"/>
</dbReference>
<dbReference type="OrthoDB" id="9784375at2"/>